<sequence length="755" mass="87592">MSNDEFDVHCVDGGVGGQCDELISHLEKLKSMRDMIIQDMKEDEDDFVSRIRSLIDDWEGQYPNFRELLRPKEMYWLLTACAEDEDVISFVIKSGYKDEPKLDKDGKPRLNRSTPVHLCLYESMFTETPKRSYVRKLFEIYDRFDVNYIDKYGCTHFHVACMYGLDDIVQKFLDLGHDPDILAPKSVVRQKGEDKEDEDDEEEEDEEEEEYEEYEEEDEADEEEEEDEEDEEKENEGSVIKIVMPPLHLALKGNHEKVIELLLKNGANPNLTTAEGLTPLHLLAWSSDNVAELFFKLIDEIRQMLLINARDKNGNKPLHLALSRGQKVMIKWLLEKHYTNPMSRNKLGSTPLHMISKRDHDDGLMKLFFEIIGDVQKTVKVEARDKRGKTPLHFSLKNCLKFAAETLLRNGADPNVTDVEGSTPLHTLCKLNYDAHETAEKFFEVNDEIQRTVLIDARDNKGRTPLHLALSRRHKAMIESLLRNGADPDVANEEGSTLLHMLSKKEEDVSLMVRFFEVIRDAQKTVNVDAMDESALTPLQWAVANLLLDTIDVLLDNGANPSWVNFTFPTVGHFDEKFKYKSKWTELKLKFASDTMAVVERLEKRGYKMDLSGAITIMNAFDTHEFFKRPADLDESWYSDEKFVKEAKEMMVKPSLSIYELIRLRPETVEKSITFTELYDLVKTCTYYEFSRTYRDVCDPYLCEIPTRRFFKRWALDCLWKLIDLKFSTLSCKIIIEELSNADLWRICLAATDET</sequence>
<feature type="repeat" description="ANK" evidence="3">
    <location>
        <begin position="246"/>
        <end position="274"/>
    </location>
</feature>
<keyword evidence="6" id="KW-1185">Reference proteome</keyword>
<dbReference type="InterPro" id="IPR036770">
    <property type="entry name" value="Ankyrin_rpt-contain_sf"/>
</dbReference>
<organism evidence="5 6">
    <name type="scientific">Trichogramma brassicae</name>
    <dbReference type="NCBI Taxonomy" id="86971"/>
    <lineage>
        <taxon>Eukaryota</taxon>
        <taxon>Metazoa</taxon>
        <taxon>Ecdysozoa</taxon>
        <taxon>Arthropoda</taxon>
        <taxon>Hexapoda</taxon>
        <taxon>Insecta</taxon>
        <taxon>Pterygota</taxon>
        <taxon>Neoptera</taxon>
        <taxon>Endopterygota</taxon>
        <taxon>Hymenoptera</taxon>
        <taxon>Apocrita</taxon>
        <taxon>Proctotrupomorpha</taxon>
        <taxon>Chalcidoidea</taxon>
        <taxon>Trichogrammatidae</taxon>
        <taxon>Trichogramma</taxon>
    </lineage>
</organism>
<gene>
    <name evidence="5" type="ORF">TBRA_LOCUS1454</name>
</gene>
<evidence type="ECO:0000256" key="2">
    <source>
        <dbReference type="ARBA" id="ARBA00023043"/>
    </source>
</evidence>
<feature type="repeat" description="ANK" evidence="3">
    <location>
        <begin position="461"/>
        <end position="493"/>
    </location>
</feature>
<evidence type="ECO:0000313" key="6">
    <source>
        <dbReference type="Proteomes" id="UP000479190"/>
    </source>
</evidence>
<reference evidence="5 6" key="1">
    <citation type="submission" date="2020-02" db="EMBL/GenBank/DDBJ databases">
        <authorList>
            <person name="Ferguson B K."/>
        </authorList>
    </citation>
    <scope>NUCLEOTIDE SEQUENCE [LARGE SCALE GENOMIC DNA]</scope>
</reference>
<dbReference type="SUPFAM" id="SSF48403">
    <property type="entry name" value="Ankyrin repeat"/>
    <property type="match status" value="2"/>
</dbReference>
<protein>
    <submittedName>
        <fullName evidence="5">Uncharacterized protein</fullName>
    </submittedName>
</protein>
<evidence type="ECO:0000313" key="5">
    <source>
        <dbReference type="EMBL" id="CAB0029417.1"/>
    </source>
</evidence>
<dbReference type="EMBL" id="CADCXV010000313">
    <property type="protein sequence ID" value="CAB0029417.1"/>
    <property type="molecule type" value="Genomic_DNA"/>
</dbReference>
<evidence type="ECO:0000256" key="3">
    <source>
        <dbReference type="PROSITE-ProRule" id="PRU00023"/>
    </source>
</evidence>
<dbReference type="PROSITE" id="PS50088">
    <property type="entry name" value="ANK_REPEAT"/>
    <property type="match status" value="4"/>
</dbReference>
<dbReference type="PANTHER" id="PTHR24198:SF165">
    <property type="entry name" value="ANKYRIN REPEAT-CONTAINING PROTEIN-RELATED"/>
    <property type="match status" value="1"/>
</dbReference>
<dbReference type="AlphaFoldDB" id="A0A6H5HZS3"/>
<accession>A0A6H5HZS3</accession>
<feature type="repeat" description="ANK" evidence="3">
    <location>
        <begin position="313"/>
        <end position="336"/>
    </location>
</feature>
<feature type="repeat" description="ANK" evidence="3">
    <location>
        <begin position="387"/>
        <end position="419"/>
    </location>
</feature>
<dbReference type="InterPro" id="IPR002110">
    <property type="entry name" value="Ankyrin_rpt"/>
</dbReference>
<feature type="region of interest" description="Disordered" evidence="4">
    <location>
        <begin position="185"/>
        <end position="239"/>
    </location>
</feature>
<feature type="compositionally biased region" description="Acidic residues" evidence="4">
    <location>
        <begin position="195"/>
        <end position="234"/>
    </location>
</feature>
<proteinExistence type="predicted"/>
<evidence type="ECO:0000256" key="4">
    <source>
        <dbReference type="SAM" id="MobiDB-lite"/>
    </source>
</evidence>
<dbReference type="PANTHER" id="PTHR24198">
    <property type="entry name" value="ANKYRIN REPEAT AND PROTEIN KINASE DOMAIN-CONTAINING PROTEIN"/>
    <property type="match status" value="1"/>
</dbReference>
<name>A0A6H5HZS3_9HYME</name>
<dbReference type="Pfam" id="PF12796">
    <property type="entry name" value="Ank_2"/>
    <property type="match status" value="2"/>
</dbReference>
<dbReference type="PROSITE" id="PS50297">
    <property type="entry name" value="ANK_REP_REGION"/>
    <property type="match status" value="4"/>
</dbReference>
<dbReference type="Proteomes" id="UP000479190">
    <property type="component" value="Unassembled WGS sequence"/>
</dbReference>
<keyword evidence="1" id="KW-0677">Repeat</keyword>
<dbReference type="Gene3D" id="1.25.40.20">
    <property type="entry name" value="Ankyrin repeat-containing domain"/>
    <property type="match status" value="4"/>
</dbReference>
<dbReference type="SMART" id="SM00248">
    <property type="entry name" value="ANK"/>
    <property type="match status" value="10"/>
</dbReference>
<dbReference type="OrthoDB" id="194358at2759"/>
<evidence type="ECO:0000256" key="1">
    <source>
        <dbReference type="ARBA" id="ARBA00022737"/>
    </source>
</evidence>
<keyword evidence="2 3" id="KW-0040">ANK repeat</keyword>
<dbReference type="Pfam" id="PF13637">
    <property type="entry name" value="Ank_4"/>
    <property type="match status" value="1"/>
</dbReference>